<feature type="binding site" evidence="4">
    <location>
        <position position="673"/>
    </location>
    <ligand>
        <name>AMP</name>
        <dbReference type="ChEBI" id="CHEBI:456215"/>
    </ligand>
</feature>
<dbReference type="PROSITE" id="PS51845">
    <property type="entry name" value="PDEASE_I_2"/>
    <property type="match status" value="1"/>
</dbReference>
<dbReference type="Proteomes" id="UP000186817">
    <property type="component" value="Unassembled WGS sequence"/>
</dbReference>
<accession>A0A1Q9CKY5</accession>
<feature type="binding site" evidence="5">
    <location>
        <position position="795"/>
    </location>
    <ligand>
        <name>Zn(2+)</name>
        <dbReference type="ChEBI" id="CHEBI:29105"/>
        <label>1</label>
    </ligand>
</feature>
<feature type="binding site" evidence="4">
    <location>
        <position position="795"/>
    </location>
    <ligand>
        <name>AMP</name>
        <dbReference type="ChEBI" id="CHEBI:456215"/>
    </ligand>
</feature>
<feature type="binding site" evidence="5">
    <location>
        <position position="636"/>
    </location>
    <ligand>
        <name>Zn(2+)</name>
        <dbReference type="ChEBI" id="CHEBI:29105"/>
        <label>1</label>
    </ligand>
</feature>
<dbReference type="GO" id="GO:0004114">
    <property type="term" value="F:3',5'-cyclic-nucleotide phosphodiesterase activity"/>
    <property type="evidence" value="ECO:0007669"/>
    <property type="project" value="InterPro"/>
</dbReference>
<dbReference type="InterPro" id="IPR023174">
    <property type="entry name" value="PDEase_CS"/>
</dbReference>
<dbReference type="PRINTS" id="PR00387">
    <property type="entry name" value="PDIESTERASE1"/>
</dbReference>
<name>A0A1Q9CKY5_SYMMI</name>
<dbReference type="Gene3D" id="1.10.1300.10">
    <property type="entry name" value="3'5'-cyclic nucleotide phosphodiesterase, catalytic domain"/>
    <property type="match status" value="1"/>
</dbReference>
<keyword evidence="2 6" id="KW-0378">Hydrolase</keyword>
<feature type="binding site" evidence="5">
    <location>
        <position position="672"/>
    </location>
    <ligand>
        <name>Zn(2+)</name>
        <dbReference type="ChEBI" id="CHEBI:29105"/>
        <label>1</label>
    </ligand>
</feature>
<feature type="region of interest" description="Disordered" evidence="7">
    <location>
        <begin position="460"/>
        <end position="484"/>
    </location>
</feature>
<feature type="binding site" evidence="4">
    <location>
        <position position="846"/>
    </location>
    <ligand>
        <name>AMP</name>
        <dbReference type="ChEBI" id="CHEBI:456215"/>
    </ligand>
</feature>
<feature type="compositionally biased region" description="Basic and acidic residues" evidence="7">
    <location>
        <begin position="471"/>
        <end position="480"/>
    </location>
</feature>
<feature type="binding site" evidence="5">
    <location>
        <position position="673"/>
    </location>
    <ligand>
        <name>Zn(2+)</name>
        <dbReference type="ChEBI" id="CHEBI:29105"/>
        <label>2</label>
    </ligand>
</feature>
<evidence type="ECO:0000259" key="9">
    <source>
        <dbReference type="PROSITE" id="PS51845"/>
    </source>
</evidence>
<evidence type="ECO:0000256" key="3">
    <source>
        <dbReference type="PIRSR" id="PIRSR623088-1"/>
    </source>
</evidence>
<evidence type="ECO:0000256" key="6">
    <source>
        <dbReference type="RuleBase" id="RU363067"/>
    </source>
</evidence>
<keyword evidence="8" id="KW-0812">Transmembrane</keyword>
<keyword evidence="8" id="KW-0472">Membrane</keyword>
<evidence type="ECO:0000256" key="5">
    <source>
        <dbReference type="PIRSR" id="PIRSR623088-3"/>
    </source>
</evidence>
<evidence type="ECO:0000256" key="8">
    <source>
        <dbReference type="SAM" id="Phobius"/>
    </source>
</evidence>
<organism evidence="10 11">
    <name type="scientific">Symbiodinium microadriaticum</name>
    <name type="common">Dinoflagellate</name>
    <name type="synonym">Zooxanthella microadriatica</name>
    <dbReference type="NCBI Taxonomy" id="2951"/>
    <lineage>
        <taxon>Eukaryota</taxon>
        <taxon>Sar</taxon>
        <taxon>Alveolata</taxon>
        <taxon>Dinophyceae</taxon>
        <taxon>Suessiales</taxon>
        <taxon>Symbiodiniaceae</taxon>
        <taxon>Symbiodinium</taxon>
    </lineage>
</organism>
<evidence type="ECO:0000256" key="4">
    <source>
        <dbReference type="PIRSR" id="PIRSR623088-2"/>
    </source>
</evidence>
<dbReference type="GO" id="GO:0007165">
    <property type="term" value="P:signal transduction"/>
    <property type="evidence" value="ECO:0007669"/>
    <property type="project" value="InterPro"/>
</dbReference>
<dbReference type="InterPro" id="IPR003607">
    <property type="entry name" value="HD/PDEase_dom"/>
</dbReference>
<dbReference type="PANTHER" id="PTHR11347">
    <property type="entry name" value="CYCLIC NUCLEOTIDE PHOSPHODIESTERASE"/>
    <property type="match status" value="1"/>
</dbReference>
<evidence type="ECO:0000256" key="7">
    <source>
        <dbReference type="SAM" id="MobiDB-lite"/>
    </source>
</evidence>
<comment type="similarity">
    <text evidence="6">Belongs to the cyclic nucleotide phosphodiesterase family.</text>
</comment>
<dbReference type="PROSITE" id="PS00126">
    <property type="entry name" value="PDEASE_I_1"/>
    <property type="match status" value="1"/>
</dbReference>
<keyword evidence="8" id="KW-1133">Transmembrane helix</keyword>
<dbReference type="EMBL" id="LSRX01001107">
    <property type="protein sequence ID" value="OLP83579.1"/>
    <property type="molecule type" value="Genomic_DNA"/>
</dbReference>
<dbReference type="Pfam" id="PF00233">
    <property type="entry name" value="PDEase_I"/>
    <property type="match status" value="1"/>
</dbReference>
<feature type="transmembrane region" description="Helical" evidence="8">
    <location>
        <begin position="148"/>
        <end position="166"/>
    </location>
</feature>
<gene>
    <name evidence="10" type="primary">PDE9A</name>
    <name evidence="10" type="ORF">AK812_SmicGene35658</name>
</gene>
<feature type="transmembrane region" description="Helical" evidence="8">
    <location>
        <begin position="406"/>
        <end position="426"/>
    </location>
</feature>
<feature type="compositionally biased region" description="Acidic residues" evidence="7">
    <location>
        <begin position="461"/>
        <end position="470"/>
    </location>
</feature>
<feature type="transmembrane region" description="Helical" evidence="8">
    <location>
        <begin position="269"/>
        <end position="290"/>
    </location>
</feature>
<dbReference type="InterPro" id="IPR002073">
    <property type="entry name" value="PDEase_catalytic_dom"/>
</dbReference>
<feature type="transmembrane region" description="Helical" evidence="8">
    <location>
        <begin position="173"/>
        <end position="194"/>
    </location>
</feature>
<dbReference type="CDD" id="cd00077">
    <property type="entry name" value="HDc"/>
    <property type="match status" value="1"/>
</dbReference>
<comment type="cofactor">
    <cofactor evidence="6">
        <name>a divalent metal cation</name>
        <dbReference type="ChEBI" id="CHEBI:60240"/>
    </cofactor>
    <text evidence="6">Binds 2 divalent metal cations per subunit. Site 1 may preferentially bind zinc ions, while site 2 has a preference for magnesium and/or manganese ions.</text>
</comment>
<evidence type="ECO:0000313" key="10">
    <source>
        <dbReference type="EMBL" id="OLP83579.1"/>
    </source>
</evidence>
<feature type="domain" description="PDEase" evidence="9">
    <location>
        <begin position="544"/>
        <end position="889"/>
    </location>
</feature>
<feature type="binding site" evidence="5">
    <location>
        <position position="673"/>
    </location>
    <ligand>
        <name>Zn(2+)</name>
        <dbReference type="ChEBI" id="CHEBI:29105"/>
        <label>1</label>
    </ligand>
</feature>
<dbReference type="EC" id="3.1.4.-" evidence="6"/>
<evidence type="ECO:0000313" key="11">
    <source>
        <dbReference type="Proteomes" id="UP000186817"/>
    </source>
</evidence>
<feature type="transmembrane region" description="Helical" evidence="8">
    <location>
        <begin position="111"/>
        <end position="136"/>
    </location>
</feature>
<keyword evidence="11" id="KW-1185">Reference proteome</keyword>
<protein>
    <recommendedName>
        <fullName evidence="6">Phosphodiesterase</fullName>
        <ecNumber evidence="6">3.1.4.-</ecNumber>
    </recommendedName>
</protein>
<dbReference type="OMA" id="NIENWAR"/>
<evidence type="ECO:0000256" key="2">
    <source>
        <dbReference type="ARBA" id="ARBA00022801"/>
    </source>
</evidence>
<reference evidence="10 11" key="1">
    <citation type="submission" date="2016-02" db="EMBL/GenBank/DDBJ databases">
        <title>Genome analysis of coral dinoflagellate symbionts highlights evolutionary adaptations to a symbiotic lifestyle.</title>
        <authorList>
            <person name="Aranda M."/>
            <person name="Li Y."/>
            <person name="Liew Y.J."/>
            <person name="Baumgarten S."/>
            <person name="Simakov O."/>
            <person name="Wilson M."/>
            <person name="Piel J."/>
            <person name="Ashoor H."/>
            <person name="Bougouffa S."/>
            <person name="Bajic V.B."/>
            <person name="Ryu T."/>
            <person name="Ravasi T."/>
            <person name="Bayer T."/>
            <person name="Micklem G."/>
            <person name="Kim H."/>
            <person name="Bhak J."/>
            <person name="Lajeunesse T.C."/>
            <person name="Voolstra C.R."/>
        </authorList>
    </citation>
    <scope>NUCLEOTIDE SEQUENCE [LARGE SCALE GENOMIC DNA]</scope>
    <source>
        <strain evidence="10 11">CCMP2467</strain>
    </source>
</reference>
<comment type="caution">
    <text evidence="10">The sequence shown here is derived from an EMBL/GenBank/DDBJ whole genome shotgun (WGS) entry which is preliminary data.</text>
</comment>
<feature type="binding site" evidence="4">
    <location>
        <begin position="632"/>
        <end position="636"/>
    </location>
    <ligand>
        <name>AMP</name>
        <dbReference type="ChEBI" id="CHEBI:456215"/>
    </ligand>
</feature>
<dbReference type="OrthoDB" id="189220at2759"/>
<dbReference type="InterPro" id="IPR023088">
    <property type="entry name" value="PDEase"/>
</dbReference>
<keyword evidence="1 5" id="KW-0479">Metal-binding</keyword>
<feature type="active site" description="Proton donor" evidence="3">
    <location>
        <position position="632"/>
    </location>
</feature>
<dbReference type="GO" id="GO:0046872">
    <property type="term" value="F:metal ion binding"/>
    <property type="evidence" value="ECO:0007669"/>
    <property type="project" value="UniProtKB-KW"/>
</dbReference>
<dbReference type="AlphaFoldDB" id="A0A1Q9CKY5"/>
<proteinExistence type="inferred from homology"/>
<sequence length="928" mass="103812">MRSETAPLLKGAATVGFDDSSDGNSFRTFTHSPNKLPAGGPSTLYEISLHRSRKRTLEKGFDARGSFVHFAHRNLKSVVQFQDVLDRPGVRSFLYRAKWFRRPSMVRLKSFMTSTFVTICSFASLLVALFCSDIYAFLGAVDSTQSDILLSAAFVFFLLEFLGNALSDKTYLLSFFFFMDFLGTFSMIFDISYICGADVTAFDRLDLEENKGGNGVMIVRAARAARVGTRAGRLSRVAKIVRFLSGGEDMSQDNAKMAKVISNKLSDVLSIRIAFVVILIAVVFPSFSILEYPAMEESMSAWTDFLADEVTSFRQGRSSQAELDDVVRRMSAFYRSVSYGPFLACYSEHRTSATQELRDCGGVGSVKLEFQTEFSRPDRGEFLLVTSAGNLDVFFDMSAPQRLESLMAISLIAFSIIAMLVFGTFLSENISTVAIAPMERMLDVVRHRCAQIFKYTAELQEGSESEVEEESEHHDEHEESQSNEFELLEKAVSKLSAIASLSAADAPKETEPLSEDDLLVMNWTHGRGFITYEVDFGTQNVPTRMRSHQFSQKDVVGIESMYQQLPPEMLVLSRTEDFNPMEPTSSQKKALCVIHLLDNPGCKDFVRGSINPANLIHFVDAAESNYSPVPFHNFGHGLDVLCSLSLQLEQSQAPLFLSNVEQFGLLVAAVGHDLGHPGVNNPFLVETRHEVAVTYNDRSPLENMHCAKLFQILRQPETNVFMALDKETYKELRKDLIEAILHTDVTKHNEMVKDLALFYQVNSDTLSLREMPLEVRELLQSNRSGLMNSLLHSADVNNPAKPWHVAKKLAYLCMDEFFAQGDREKELNIPVGMLNDRDKVNRANSQIGFIEFMIAPFIEALVSVFPGLDDLASNTSQNIENWARLWQAEAAPPPEQAEKVAMRVQKVVSKLSDAGRRGLVARAVTKDM</sequence>
<dbReference type="SUPFAM" id="SSF109604">
    <property type="entry name" value="HD-domain/PDEase-like"/>
    <property type="match status" value="1"/>
</dbReference>
<evidence type="ECO:0000256" key="1">
    <source>
        <dbReference type="ARBA" id="ARBA00022723"/>
    </source>
</evidence>
<dbReference type="InterPro" id="IPR036971">
    <property type="entry name" value="PDEase_catalytic_dom_sf"/>
</dbReference>